<dbReference type="InterPro" id="IPR038765">
    <property type="entry name" value="Papain-like_cys_pep_sf"/>
</dbReference>
<dbReference type="InterPro" id="IPR023608">
    <property type="entry name" value="Transglutaminase_animal"/>
</dbReference>
<evidence type="ECO:0000256" key="2">
    <source>
        <dbReference type="SAM" id="MobiDB-lite"/>
    </source>
</evidence>
<evidence type="ECO:0000256" key="1">
    <source>
        <dbReference type="ARBA" id="ARBA00005968"/>
    </source>
</evidence>
<dbReference type="EMBL" id="JAWZYT010003478">
    <property type="protein sequence ID" value="KAK4298187.1"/>
    <property type="molecule type" value="Genomic_DNA"/>
</dbReference>
<dbReference type="Pfam" id="PF00868">
    <property type="entry name" value="Transglut_N"/>
    <property type="match status" value="1"/>
</dbReference>
<dbReference type="InterPro" id="IPR036238">
    <property type="entry name" value="Transglutaminase_C_sf"/>
</dbReference>
<name>A0AAE1TUG1_9EUCA</name>
<dbReference type="InterPro" id="IPR002931">
    <property type="entry name" value="Transglutaminase-like"/>
</dbReference>
<dbReference type="Gene3D" id="3.90.260.10">
    <property type="entry name" value="Transglutaminase-like"/>
    <property type="match status" value="1"/>
</dbReference>
<gene>
    <name evidence="4" type="ORF">Pmani_029452</name>
</gene>
<feature type="domain" description="Transglutaminase-like" evidence="3">
    <location>
        <begin position="383"/>
        <end position="480"/>
    </location>
</feature>
<reference evidence="4" key="1">
    <citation type="submission" date="2023-11" db="EMBL/GenBank/DDBJ databases">
        <title>Genome assemblies of two species of porcelain crab, Petrolisthes cinctipes and Petrolisthes manimaculis (Anomura: Porcellanidae).</title>
        <authorList>
            <person name="Angst P."/>
        </authorList>
    </citation>
    <scope>NUCLEOTIDE SEQUENCE</scope>
    <source>
        <strain evidence="4">PB745_02</strain>
        <tissue evidence="4">Gill</tissue>
    </source>
</reference>
<dbReference type="GO" id="GO:0003810">
    <property type="term" value="F:protein-glutamine gamma-glutamyltransferase activity"/>
    <property type="evidence" value="ECO:0007669"/>
    <property type="project" value="InterPro"/>
</dbReference>
<dbReference type="SUPFAM" id="SSF49309">
    <property type="entry name" value="Transglutaminase, two C-terminal domains"/>
    <property type="match status" value="2"/>
</dbReference>
<sequence length="820" mass="94047">MQQQQQQQQQPYQSSSQYQQQHQQQQQQHMPPPIPPFSRPRPTYPSKCEFEYDEEGEVNRGHQYAKDAAVRATFDLTRRRYNESPSDPAQNYSPATYHPGVPADILRVEYVDFRPHENGRDHRTFIYEQVSTHDKPTPVFRRGQPFHISIVTREREFDVTRDRLYLNFYMGPNPSVPKRTRVVLPVGLQREFTRAPHKWDVRVQAQEGNTLTLQVHIPSACGVGLWRCVVETATRNCPKNRTQYRCFEDVYILFNPFCRDDTVYMDNEGHRNEYVMCESGKIFIGGSRHTHGRPWVYGQFDDCVLPVACLLLELSGLQHTERGNPVKVARAVASMIRASRRSVGFEDEGLIQAHYEDDFRGGQNPHLWTGSVMILQEYLYKGATRVKYAQCWVMAALMTSVCRALGLPSRPTTALTAAHNTQETLTVDRYLDRFGDLIERGPGKDQPDSLWAYQTFCDVYMARPDLPSGYSGWQCCDPARAKYTKMNGSSDYGPCSIEAVKKGDVGYCHNTPSFFSLFNSYVRYYYEDEESEWGYSPFMQHRAPVCHRVVTKAAGRHDDDGEADCEDVTKNYRDVERSEPERLTVFNASRGIRKDQVYYEYQDQGSYDVTFELQEIRQVTAGHTMAVTLLVHNNSSDTRTIQATLSTRSAFYTGVLGTHLKRVTGQFTLGGGQRDTLVLRLEPSEYQDRLVDQGFVKVTATGHVQENKQSYVDEMDFQFDKPRIMIEVSECQVGQESSATLTFTNPLEVPLTDCHLTLEVGGGSYRPHTSRLSREVRGRESFTFTYTFIPRRAGERRLVCVFASKQLHGVTGSRKLTIRE</sequence>
<comment type="caution">
    <text evidence="4">The sequence shown here is derived from an EMBL/GenBank/DDBJ whole genome shotgun (WGS) entry which is preliminary data.</text>
</comment>
<dbReference type="InterPro" id="IPR001102">
    <property type="entry name" value="Transglutaminase_N"/>
</dbReference>
<dbReference type="FunFam" id="2.60.40.10:FF:000171">
    <property type="entry name" value="protein-glutamine gamma-glutamyltransferase 6"/>
    <property type="match status" value="1"/>
</dbReference>
<dbReference type="SMART" id="SM00460">
    <property type="entry name" value="TGc"/>
    <property type="match status" value="1"/>
</dbReference>
<feature type="region of interest" description="Disordered" evidence="2">
    <location>
        <begin position="1"/>
        <end position="49"/>
    </location>
</feature>
<dbReference type="SUPFAM" id="SSF54001">
    <property type="entry name" value="Cysteine proteinases"/>
    <property type="match status" value="1"/>
</dbReference>
<protein>
    <recommendedName>
        <fullName evidence="3">Transglutaminase-like domain-containing protein</fullName>
    </recommendedName>
</protein>
<dbReference type="InterPro" id="IPR050779">
    <property type="entry name" value="Transglutaminase"/>
</dbReference>
<accession>A0AAE1TUG1</accession>
<evidence type="ECO:0000259" key="3">
    <source>
        <dbReference type="SMART" id="SM00460"/>
    </source>
</evidence>
<feature type="compositionally biased region" description="Low complexity" evidence="2">
    <location>
        <begin position="1"/>
        <end position="29"/>
    </location>
</feature>
<keyword evidence="5" id="KW-1185">Reference proteome</keyword>
<dbReference type="Proteomes" id="UP001292094">
    <property type="component" value="Unassembled WGS sequence"/>
</dbReference>
<dbReference type="InterPro" id="IPR008958">
    <property type="entry name" value="Transglutaminase_C"/>
</dbReference>
<dbReference type="InterPro" id="IPR036985">
    <property type="entry name" value="Transglutaminase-like_sf"/>
</dbReference>
<dbReference type="Pfam" id="PF00927">
    <property type="entry name" value="Transglut_C"/>
    <property type="match status" value="2"/>
</dbReference>
<comment type="similarity">
    <text evidence="1">Belongs to the transglutaminase superfamily. Transglutaminase family.</text>
</comment>
<dbReference type="PIRSF" id="PIRSF000459">
    <property type="entry name" value="TGM_EBP42"/>
    <property type="match status" value="1"/>
</dbReference>
<dbReference type="SUPFAM" id="SSF81995">
    <property type="entry name" value="beta-sandwich domain of Sec23/24"/>
    <property type="match status" value="1"/>
</dbReference>
<feature type="compositionally biased region" description="Pro residues" evidence="2">
    <location>
        <begin position="30"/>
        <end position="43"/>
    </location>
</feature>
<dbReference type="InterPro" id="IPR013783">
    <property type="entry name" value="Ig-like_fold"/>
</dbReference>
<dbReference type="Gene3D" id="2.60.40.10">
    <property type="entry name" value="Immunoglobulins"/>
    <property type="match status" value="3"/>
</dbReference>
<dbReference type="AlphaFoldDB" id="A0AAE1TUG1"/>
<dbReference type="InterPro" id="IPR014756">
    <property type="entry name" value="Ig_E-set"/>
</dbReference>
<dbReference type="PANTHER" id="PTHR11590">
    <property type="entry name" value="PROTEIN-GLUTAMINE GAMMA-GLUTAMYLTRANSFERASE"/>
    <property type="match status" value="1"/>
</dbReference>
<evidence type="ECO:0000313" key="4">
    <source>
        <dbReference type="EMBL" id="KAK4298187.1"/>
    </source>
</evidence>
<dbReference type="PANTHER" id="PTHR11590:SF52">
    <property type="entry name" value="HEMOCYTE PROTEIN-GLUTAMINE GAMMA-GLUTAMYLTRANSFERASE-LIKE PROTEIN"/>
    <property type="match status" value="1"/>
</dbReference>
<dbReference type="SUPFAM" id="SSF81296">
    <property type="entry name" value="E set domains"/>
    <property type="match status" value="1"/>
</dbReference>
<evidence type="ECO:0000313" key="5">
    <source>
        <dbReference type="Proteomes" id="UP001292094"/>
    </source>
</evidence>
<proteinExistence type="inferred from homology"/>
<organism evidence="4 5">
    <name type="scientific">Petrolisthes manimaculis</name>
    <dbReference type="NCBI Taxonomy" id="1843537"/>
    <lineage>
        <taxon>Eukaryota</taxon>
        <taxon>Metazoa</taxon>
        <taxon>Ecdysozoa</taxon>
        <taxon>Arthropoda</taxon>
        <taxon>Crustacea</taxon>
        <taxon>Multicrustacea</taxon>
        <taxon>Malacostraca</taxon>
        <taxon>Eumalacostraca</taxon>
        <taxon>Eucarida</taxon>
        <taxon>Decapoda</taxon>
        <taxon>Pleocyemata</taxon>
        <taxon>Anomura</taxon>
        <taxon>Galatheoidea</taxon>
        <taxon>Porcellanidae</taxon>
        <taxon>Petrolisthes</taxon>
    </lineage>
</organism>